<gene>
    <name evidence="2" type="ORF">TeGR_g11302</name>
</gene>
<evidence type="ECO:0000313" key="3">
    <source>
        <dbReference type="Proteomes" id="UP001165060"/>
    </source>
</evidence>
<dbReference type="InterPro" id="IPR011042">
    <property type="entry name" value="6-blade_b-propeller_TolB-like"/>
</dbReference>
<evidence type="ECO:0000313" key="2">
    <source>
        <dbReference type="EMBL" id="GMI26252.1"/>
    </source>
</evidence>
<dbReference type="PANTHER" id="PTHR11799">
    <property type="entry name" value="PARAOXONASE"/>
    <property type="match status" value="1"/>
</dbReference>
<protein>
    <submittedName>
        <fullName evidence="2">Uncharacterized protein</fullName>
    </submittedName>
</protein>
<dbReference type="PANTHER" id="PTHR11799:SF12">
    <property type="entry name" value="PARAOXONASE-RELATED"/>
    <property type="match status" value="1"/>
</dbReference>
<dbReference type="InterPro" id="IPR051288">
    <property type="entry name" value="Serum_paraoxonase/arylesterase"/>
</dbReference>
<keyword evidence="3" id="KW-1185">Reference proteome</keyword>
<feature type="region of interest" description="Disordered" evidence="1">
    <location>
        <begin position="430"/>
        <end position="455"/>
    </location>
</feature>
<name>A0ABQ6MHM8_9STRA</name>
<dbReference type="Proteomes" id="UP001165060">
    <property type="component" value="Unassembled WGS sequence"/>
</dbReference>
<evidence type="ECO:0000256" key="1">
    <source>
        <dbReference type="SAM" id="MobiDB-lite"/>
    </source>
</evidence>
<dbReference type="SUPFAM" id="SSF63829">
    <property type="entry name" value="Calcium-dependent phosphotriesterase"/>
    <property type="match status" value="1"/>
</dbReference>
<sequence length="455" mass="47783">MGYCASVFLVLSALVLKILITANVFLPLEFTPHSLSTVPGSEGHWGNEDLQLLGSGSAYIGTSDDRHGWMTPTGDTKVIVGMLVPAWAPPTEGVKMKALRSERQGFLTVGLPRAGGGWEQRELGMLAYPHADLHPHGLYVSERETFRGLPLVYAVNHRADEAGAAITDEISVCAASVKDGTCRYLYGIMSPELVSLNDVVSLSESPGGGGTARGEIYATRWRKNQVGTLMNVLETYLQLPLASVVHCTYEVPSAESLAAGGAGRIVQAKCETAAAGIKMSNGISLGREAMDKGQGSGTVELYVAASLSKAVHKYAAGDGALELVASFPLTQLADNLSWSTDGRLIVAGHPKAFAFRDHAMSPLTTVAPCMVESIDVETGDVKILFADDGRRLSGCSVAVDLGRDGWWAYGGVYVKSTGLFKIAEEQEEEGGCGGAGGGAEADMGGEGMCTGPPPQ</sequence>
<dbReference type="EMBL" id="BRYB01005579">
    <property type="protein sequence ID" value="GMI26252.1"/>
    <property type="molecule type" value="Genomic_DNA"/>
</dbReference>
<proteinExistence type="predicted"/>
<dbReference type="Gene3D" id="2.120.10.30">
    <property type="entry name" value="TolB, C-terminal domain"/>
    <property type="match status" value="1"/>
</dbReference>
<reference evidence="2 3" key="1">
    <citation type="journal article" date="2023" name="Commun. Biol.">
        <title>Genome analysis of Parmales, the sister group of diatoms, reveals the evolutionary specialization of diatoms from phago-mixotrophs to photoautotrophs.</title>
        <authorList>
            <person name="Ban H."/>
            <person name="Sato S."/>
            <person name="Yoshikawa S."/>
            <person name="Yamada K."/>
            <person name="Nakamura Y."/>
            <person name="Ichinomiya M."/>
            <person name="Sato N."/>
            <person name="Blanc-Mathieu R."/>
            <person name="Endo H."/>
            <person name="Kuwata A."/>
            <person name="Ogata H."/>
        </authorList>
    </citation>
    <scope>NUCLEOTIDE SEQUENCE [LARGE SCALE GENOMIC DNA]</scope>
</reference>
<organism evidence="2 3">
    <name type="scientific">Tetraparma gracilis</name>
    <dbReference type="NCBI Taxonomy" id="2962635"/>
    <lineage>
        <taxon>Eukaryota</taxon>
        <taxon>Sar</taxon>
        <taxon>Stramenopiles</taxon>
        <taxon>Ochrophyta</taxon>
        <taxon>Bolidophyceae</taxon>
        <taxon>Parmales</taxon>
        <taxon>Triparmaceae</taxon>
        <taxon>Tetraparma</taxon>
    </lineage>
</organism>
<accession>A0ABQ6MHM8</accession>
<feature type="compositionally biased region" description="Gly residues" evidence="1">
    <location>
        <begin position="431"/>
        <end position="448"/>
    </location>
</feature>
<comment type="caution">
    <text evidence="2">The sequence shown here is derived from an EMBL/GenBank/DDBJ whole genome shotgun (WGS) entry which is preliminary data.</text>
</comment>